<dbReference type="GO" id="GO:0006529">
    <property type="term" value="P:asparagine biosynthetic process"/>
    <property type="evidence" value="ECO:0007669"/>
    <property type="project" value="UniProtKB-KW"/>
</dbReference>
<dbReference type="GO" id="GO:0004066">
    <property type="term" value="F:asparagine synthase (glutamine-hydrolyzing) activity"/>
    <property type="evidence" value="ECO:0007669"/>
    <property type="project" value="InterPro"/>
</dbReference>
<dbReference type="SUPFAM" id="SSF50044">
    <property type="entry name" value="SH3-domain"/>
    <property type="match status" value="1"/>
</dbReference>
<protein>
    <recommendedName>
        <fullName evidence="6">SH3 domain-containing protein</fullName>
    </recommendedName>
</protein>
<dbReference type="Gene3D" id="2.30.30.40">
    <property type="entry name" value="SH3 Domains"/>
    <property type="match status" value="1"/>
</dbReference>
<dbReference type="InterPro" id="IPR017932">
    <property type="entry name" value="GATase_2_dom"/>
</dbReference>
<evidence type="ECO:0000313" key="9">
    <source>
        <dbReference type="Proteomes" id="UP000320475"/>
    </source>
</evidence>
<name>A0A507D209_9FUNG</name>
<dbReference type="PANTHER" id="PTHR45937:SF1">
    <property type="entry name" value="ASPARAGINE SYNTHETASE DOMAIN-CONTAINING PROTEIN 1"/>
    <property type="match status" value="1"/>
</dbReference>
<dbReference type="EMBL" id="QEAM01000139">
    <property type="protein sequence ID" value="TPX45497.1"/>
    <property type="molecule type" value="Genomic_DNA"/>
</dbReference>
<dbReference type="CDD" id="cd01991">
    <property type="entry name" value="Asn_synthase_B_C"/>
    <property type="match status" value="1"/>
</dbReference>
<organism evidence="8 9">
    <name type="scientific">Synchytrium endobioticum</name>
    <dbReference type="NCBI Taxonomy" id="286115"/>
    <lineage>
        <taxon>Eukaryota</taxon>
        <taxon>Fungi</taxon>
        <taxon>Fungi incertae sedis</taxon>
        <taxon>Chytridiomycota</taxon>
        <taxon>Chytridiomycota incertae sedis</taxon>
        <taxon>Chytridiomycetes</taxon>
        <taxon>Synchytriales</taxon>
        <taxon>Synchytriaceae</taxon>
        <taxon>Synchytrium</taxon>
    </lineage>
</organism>
<dbReference type="Pfam" id="PF00018">
    <property type="entry name" value="SH3_1"/>
    <property type="match status" value="1"/>
</dbReference>
<sequence length="821" mass="91383">MPSQLSRIWPLLVAATCQRGPDAFANTKVPTPSPIFKSQLLVSVLSLRGNQITPQPVAVSQDSLFCWNGEVYQTHSMQHDEILQQSDTALMANLVEEVGFRTALNSIEGEYATVFVDSRNGCWKVGMARDRLGRRSLVWHREADLVVVCSIPPIFSAGRTSESDSGTDKVDTDAWRFEEMPADSIFTLEIIDDEFQWSAQPHPTTLPALNLEIPQPDDIRRVPCDATRLPDVEIENEDVVRDSMDALSDAVRMRVLSAPSPKRAEARIAILFSGGLDSTVLAYYAHLHLPPSEPIDLLNVAFENPRIAKAMQSQARARDMYDVPDRLTGRKAVAELRCVAPDREWRFVEINVSFEEMMEYRPRILNLMVPLNSVMDLSIALAFWFAARGRGIRTTHSGTHAFPLDEIYESKARVLLSGLGADEQLGGYARHQGRFQTQSYAGLIHELALDIDRLPYRNLGRDDRIMADHGREVRFPFLDEHVMRLWAALPVWRKCDLRLGKGVGDKLLLRWVAERWGLRGVALEVKRAVQFGSRTAKMLDEDKHLKGGDAAALDFGNGWITGKVQPCLCRRLKIVDQPAKHIQTSHKCGEHRRISLLRRDTAPVRRLPHPVRACQRTMVRIQSTKKDKPENSTGLPLIDETFREYLLENVIRDLGKLQVMGWITNTAFDILMQRLQLERSDPKGAATAVEIAPHAAGPTPYQPPLLAPLMGKALGGPQPLGLPGPSASMGAAPRMLGPAPGPATARAVPPPPMIAPAAALQYVAVADFATGDPTDLELRAGDVIVDVEEVDENWFRGRCGPRSGIFPKTYVQRSRGALRQY</sequence>
<comment type="caution">
    <text evidence="8">The sequence shown here is derived from an EMBL/GenBank/DDBJ whole genome shotgun (WGS) entry which is preliminary data.</text>
</comment>
<dbReference type="Pfam" id="PF00733">
    <property type="entry name" value="Asn_synthase"/>
    <property type="match status" value="2"/>
</dbReference>
<dbReference type="InterPro" id="IPR036028">
    <property type="entry name" value="SH3-like_dom_sf"/>
</dbReference>
<dbReference type="PROSITE" id="PS50002">
    <property type="entry name" value="SH3"/>
    <property type="match status" value="1"/>
</dbReference>
<dbReference type="InterPro" id="IPR051857">
    <property type="entry name" value="Asn_synthetase_domain"/>
</dbReference>
<dbReference type="VEuPathDB" id="FungiDB:SeMB42_g06625"/>
<evidence type="ECO:0000256" key="1">
    <source>
        <dbReference type="ARBA" id="ARBA00022443"/>
    </source>
</evidence>
<dbReference type="Gene3D" id="3.60.20.10">
    <property type="entry name" value="Glutamine Phosphoribosylpyrophosphate, subunit 1, domain 1"/>
    <property type="match status" value="1"/>
</dbReference>
<dbReference type="SMART" id="SM00326">
    <property type="entry name" value="SH3"/>
    <property type="match status" value="1"/>
</dbReference>
<dbReference type="InterPro" id="IPR029055">
    <property type="entry name" value="Ntn_hydrolases_N"/>
</dbReference>
<evidence type="ECO:0000256" key="3">
    <source>
        <dbReference type="ARBA" id="ARBA00022888"/>
    </source>
</evidence>
<dbReference type="InterPro" id="IPR001452">
    <property type="entry name" value="SH3_domain"/>
</dbReference>
<dbReference type="InterPro" id="IPR014729">
    <property type="entry name" value="Rossmann-like_a/b/a_fold"/>
</dbReference>
<evidence type="ECO:0000256" key="5">
    <source>
        <dbReference type="PROSITE-ProRule" id="PRU00192"/>
    </source>
</evidence>
<keyword evidence="3" id="KW-0061">Asparagine biosynthesis</keyword>
<evidence type="ECO:0000256" key="2">
    <source>
        <dbReference type="ARBA" id="ARBA00022605"/>
    </source>
</evidence>
<feature type="domain" description="SH3" evidence="6">
    <location>
        <begin position="757"/>
        <end position="816"/>
    </location>
</feature>
<dbReference type="Pfam" id="PF13537">
    <property type="entry name" value="GATase_7"/>
    <property type="match status" value="1"/>
</dbReference>
<evidence type="ECO:0000313" key="8">
    <source>
        <dbReference type="EMBL" id="TPX45502.1"/>
    </source>
</evidence>
<dbReference type="SUPFAM" id="SSF56235">
    <property type="entry name" value="N-terminal nucleophile aminohydrolases (Ntn hydrolases)"/>
    <property type="match status" value="1"/>
</dbReference>
<dbReference type="EMBL" id="QEAM01000139">
    <property type="protein sequence ID" value="TPX45502.1"/>
    <property type="molecule type" value="Genomic_DNA"/>
</dbReference>
<keyword evidence="4" id="KW-0315">Glutamine amidotransferase</keyword>
<gene>
    <name evidence="7" type="ORF">SeLEV6574_g03827</name>
    <name evidence="8" type="ORF">SeLEV6574_g03840</name>
</gene>
<dbReference type="Gene3D" id="3.40.50.620">
    <property type="entry name" value="HUPs"/>
    <property type="match status" value="1"/>
</dbReference>
<evidence type="ECO:0000259" key="6">
    <source>
        <dbReference type="PROSITE" id="PS50002"/>
    </source>
</evidence>
<dbReference type="PANTHER" id="PTHR45937">
    <property type="entry name" value="ASPARAGINE SYNTHETASE DOMAIN-CONTAINING PROTEIN 1"/>
    <property type="match status" value="1"/>
</dbReference>
<proteinExistence type="predicted"/>
<dbReference type="SUPFAM" id="SSF52402">
    <property type="entry name" value="Adenine nucleotide alpha hydrolases-like"/>
    <property type="match status" value="1"/>
</dbReference>
<dbReference type="OrthoDB" id="10252281at2759"/>
<dbReference type="InterPro" id="IPR001962">
    <property type="entry name" value="Asn_synthase"/>
</dbReference>
<reference evidence="8 9" key="1">
    <citation type="journal article" date="2019" name="Sci. Rep.">
        <title>Comparative genomics of chytrid fungi reveal insights into the obligate biotrophic and pathogenic lifestyle of Synchytrium endobioticum.</title>
        <authorList>
            <person name="van de Vossenberg B.T.L.H."/>
            <person name="Warris S."/>
            <person name="Nguyen H.D.T."/>
            <person name="van Gent-Pelzer M.P.E."/>
            <person name="Joly D.L."/>
            <person name="van de Geest H.C."/>
            <person name="Bonants P.J.M."/>
            <person name="Smith D.S."/>
            <person name="Levesque C.A."/>
            <person name="van der Lee T.A.J."/>
        </authorList>
    </citation>
    <scope>NUCLEOTIDE SEQUENCE [LARGE SCALE GENOMIC DNA]</scope>
    <source>
        <strain evidence="8 9">LEV6574</strain>
    </source>
</reference>
<evidence type="ECO:0000313" key="7">
    <source>
        <dbReference type="EMBL" id="TPX45497.1"/>
    </source>
</evidence>
<keyword evidence="2" id="KW-0028">Amino-acid biosynthesis</keyword>
<evidence type="ECO:0000256" key="4">
    <source>
        <dbReference type="ARBA" id="ARBA00022962"/>
    </source>
</evidence>
<dbReference type="Proteomes" id="UP000320475">
    <property type="component" value="Unassembled WGS sequence"/>
</dbReference>
<dbReference type="AlphaFoldDB" id="A0A507D209"/>
<accession>A0A507D209</accession>
<keyword evidence="1 5" id="KW-0728">SH3 domain</keyword>